<dbReference type="AlphaFoldDB" id="A0A552WZW8"/>
<organism evidence="1 2">
    <name type="scientific">Aliidiomarina halalkaliphila</name>
    <dbReference type="NCBI Taxonomy" id="2593535"/>
    <lineage>
        <taxon>Bacteria</taxon>
        <taxon>Pseudomonadati</taxon>
        <taxon>Pseudomonadota</taxon>
        <taxon>Gammaproteobacteria</taxon>
        <taxon>Alteromonadales</taxon>
        <taxon>Idiomarinaceae</taxon>
        <taxon>Aliidiomarina</taxon>
    </lineage>
</organism>
<comment type="caution">
    <text evidence="1">The sequence shown here is derived from an EMBL/GenBank/DDBJ whole genome shotgun (WGS) entry which is preliminary data.</text>
</comment>
<gene>
    <name evidence="1" type="ORF">FM042_08965</name>
</gene>
<protein>
    <submittedName>
        <fullName evidence="1">Uncharacterized protein</fullName>
    </submittedName>
</protein>
<dbReference type="EMBL" id="VJWL01000003">
    <property type="protein sequence ID" value="TRW48304.1"/>
    <property type="molecule type" value="Genomic_DNA"/>
</dbReference>
<evidence type="ECO:0000313" key="2">
    <source>
        <dbReference type="Proteomes" id="UP000320359"/>
    </source>
</evidence>
<name>A0A552WZW8_9GAMM</name>
<proteinExistence type="predicted"/>
<dbReference type="OrthoDB" id="9918085at2"/>
<evidence type="ECO:0000313" key="1">
    <source>
        <dbReference type="EMBL" id="TRW48304.1"/>
    </source>
</evidence>
<sequence>MNALVAGLYHTESDVVMVIIEDWATCPRVRHVFQFPHTEQALTLNSISLFTHISKRFVVGKSSTKFWQKRKKVICSWAIQTYERYSLFVPDDLTMPEQMHFAHTKIMERDQHCPFEDFWDMYHQGADTELRSVERRQILPYWQVLTSWKRRFSPLPSLAIHPVPPLFADDLDGFVAPAQTLIEQRCQQCDNEREHTPALVHAASVALALGNKLRSMGSSMSAARKPHAYGL</sequence>
<accession>A0A552WZW8</accession>
<dbReference type="Proteomes" id="UP000320359">
    <property type="component" value="Unassembled WGS sequence"/>
</dbReference>
<dbReference type="RefSeq" id="WP_143236096.1">
    <property type="nucleotide sequence ID" value="NZ_VJWL01000003.1"/>
</dbReference>
<keyword evidence="2" id="KW-1185">Reference proteome</keyword>
<reference evidence="1 2" key="1">
    <citation type="submission" date="2019-07" db="EMBL/GenBank/DDBJ databases">
        <authorList>
            <person name="Yang M."/>
            <person name="Zhao D."/>
            <person name="Xiang H."/>
        </authorList>
    </citation>
    <scope>NUCLEOTIDE SEQUENCE [LARGE SCALE GENOMIC DNA]</scope>
    <source>
        <strain evidence="1 2">IM1326</strain>
    </source>
</reference>